<accession>A0A161MG43</accession>
<reference evidence="1" key="1">
    <citation type="submission" date="2016-04" db="EMBL/GenBank/DDBJ databases">
        <authorList>
            <person name="Calderon-Fernandez G.M.Sr."/>
        </authorList>
    </citation>
    <scope>NUCLEOTIDE SEQUENCE</scope>
    <source>
        <strain evidence="1">Int1</strain>
        <tissue evidence="1">Integument</tissue>
    </source>
</reference>
<organism evidence="1">
    <name type="scientific">Triatoma infestans</name>
    <name type="common">Assassin bug</name>
    <dbReference type="NCBI Taxonomy" id="30076"/>
    <lineage>
        <taxon>Eukaryota</taxon>
        <taxon>Metazoa</taxon>
        <taxon>Ecdysozoa</taxon>
        <taxon>Arthropoda</taxon>
        <taxon>Hexapoda</taxon>
        <taxon>Insecta</taxon>
        <taxon>Pterygota</taxon>
        <taxon>Neoptera</taxon>
        <taxon>Paraneoptera</taxon>
        <taxon>Hemiptera</taxon>
        <taxon>Heteroptera</taxon>
        <taxon>Panheteroptera</taxon>
        <taxon>Cimicomorpha</taxon>
        <taxon>Reduviidae</taxon>
        <taxon>Triatominae</taxon>
        <taxon>Triatoma</taxon>
    </lineage>
</organism>
<feature type="non-terminal residue" evidence="1">
    <location>
        <position position="67"/>
    </location>
</feature>
<name>A0A161MG43_TRIIF</name>
<reference evidence="1" key="2">
    <citation type="journal article" date="2017" name="J. Med. Entomol.">
        <title>Transcriptome Analysis of the Triatoma infestans (Hemiptera: Reduviidae) Integument.</title>
        <authorList>
            <person name="Calderon-Fernandez G.M."/>
            <person name="Moriconi D.E."/>
            <person name="Dulbecco A.B."/>
            <person name="Juarez M.P."/>
        </authorList>
    </citation>
    <scope>NUCLEOTIDE SEQUENCE</scope>
    <source>
        <strain evidence="1">Int1</strain>
        <tissue evidence="1">Integument</tissue>
    </source>
</reference>
<sequence>MRKLGLEKMMGTCRFCGEMEEIPIHRLTDCDAVIQRRFNSQGYILDTERNIPPGCWDSLGSSTWRGC</sequence>
<dbReference type="AlphaFoldDB" id="A0A161MG43"/>
<evidence type="ECO:0000313" key="1">
    <source>
        <dbReference type="EMBL" id="JAR95697.1"/>
    </source>
</evidence>
<protein>
    <submittedName>
        <fullName evidence="1">Uncharacterized protein</fullName>
    </submittedName>
</protein>
<dbReference type="EMBL" id="GEMB01007749">
    <property type="protein sequence ID" value="JAR95697.1"/>
    <property type="molecule type" value="Transcribed_RNA"/>
</dbReference>
<proteinExistence type="predicted"/>